<dbReference type="RefSeq" id="WP_015851983.1">
    <property type="nucleotide sequence ID" value="NC_012881.1"/>
</dbReference>
<evidence type="ECO:0008006" key="3">
    <source>
        <dbReference type="Google" id="ProtNLM"/>
    </source>
</evidence>
<dbReference type="KEGG" id="dsa:Desal_2107"/>
<dbReference type="Gene3D" id="3.30.460.10">
    <property type="entry name" value="Beta Polymerase, domain 2"/>
    <property type="match status" value="1"/>
</dbReference>
<dbReference type="EMBL" id="CP001649">
    <property type="protein sequence ID" value="ACS80167.1"/>
    <property type="molecule type" value="Genomic_DNA"/>
</dbReference>
<dbReference type="AlphaFoldDB" id="C6BVW4"/>
<dbReference type="SUPFAM" id="SSF81301">
    <property type="entry name" value="Nucleotidyltransferase"/>
    <property type="match status" value="1"/>
</dbReference>
<evidence type="ECO:0000313" key="1">
    <source>
        <dbReference type="EMBL" id="ACS80167.1"/>
    </source>
</evidence>
<protein>
    <recommendedName>
        <fullName evidence="3">RelA/SpoT domain-containing protein</fullName>
    </recommendedName>
</protein>
<organism evidence="1 2">
    <name type="scientific">Maridesulfovibrio salexigens (strain ATCC 14822 / DSM 2638 / NCIMB 8403 / VKM B-1763)</name>
    <name type="common">Desulfovibrio salexigens</name>
    <dbReference type="NCBI Taxonomy" id="526222"/>
    <lineage>
        <taxon>Bacteria</taxon>
        <taxon>Pseudomonadati</taxon>
        <taxon>Thermodesulfobacteriota</taxon>
        <taxon>Desulfovibrionia</taxon>
        <taxon>Desulfovibrionales</taxon>
        <taxon>Desulfovibrionaceae</taxon>
        <taxon>Maridesulfovibrio</taxon>
    </lineage>
</organism>
<dbReference type="STRING" id="526222.Desal_2107"/>
<dbReference type="HOGENOM" id="CLU_942017_0_0_7"/>
<proteinExistence type="predicted"/>
<accession>C6BVW4</accession>
<dbReference type="OrthoDB" id="8445702at2"/>
<dbReference type="eggNOG" id="ENOG50342K4">
    <property type="taxonomic scope" value="Bacteria"/>
</dbReference>
<keyword evidence="2" id="KW-1185">Reference proteome</keyword>
<gene>
    <name evidence="1" type="ordered locus">Desal_2107</name>
</gene>
<dbReference type="InterPro" id="IPR043519">
    <property type="entry name" value="NT_sf"/>
</dbReference>
<name>C6BVW4_MARSD</name>
<reference evidence="1 2" key="1">
    <citation type="submission" date="2009-06" db="EMBL/GenBank/DDBJ databases">
        <title>Complete sequence of Desulfovibrio salexigens DSM 2638.</title>
        <authorList>
            <consortium name="US DOE Joint Genome Institute"/>
            <person name="Lucas S."/>
            <person name="Copeland A."/>
            <person name="Lapidus A."/>
            <person name="Glavina del Rio T."/>
            <person name="Tice H."/>
            <person name="Bruce D."/>
            <person name="Goodwin L."/>
            <person name="Pitluck S."/>
            <person name="Munk A.C."/>
            <person name="Brettin T."/>
            <person name="Detter J.C."/>
            <person name="Han C."/>
            <person name="Tapia R."/>
            <person name="Larimer F."/>
            <person name="Land M."/>
            <person name="Hauser L."/>
            <person name="Kyrpides N."/>
            <person name="Anderson I."/>
            <person name="Wall J.D."/>
            <person name="Arkin A.P."/>
            <person name="Dehal P."/>
            <person name="Chivian D."/>
            <person name="Giles B."/>
            <person name="Hazen T.C."/>
        </authorList>
    </citation>
    <scope>NUCLEOTIDE SEQUENCE [LARGE SCALE GENOMIC DNA]</scope>
    <source>
        <strain evidence="2">ATCC 14822 / DSM 2638 / NCIMB 8403 / VKM B-1763</strain>
    </source>
</reference>
<sequence length="266" mass="32053">MKKLKDTTDKPKDIIEYKVWFEKKFDISSTQMENRYEATSKHIRDHFLESHVWSNLVKNYPEYIDEYSTKHSYHLFKDDSPPDIFIKPYESFIEKTYRKNVIQNKNWPLPPDSGWISLEKGFSIIKDIVRTTITVKYLDGVNYIVEKYKELVEECTESNCHIDYEARDEGYYAVHLELREELQLVNSDWETYKCLCSFEVQISTQLQEVLKKLLHNHYEKNRLEAKIDDEWKWNYESSEFSVNYLGHILHYVEGMIMEIRNKQGEN</sequence>
<evidence type="ECO:0000313" key="2">
    <source>
        <dbReference type="Proteomes" id="UP000002601"/>
    </source>
</evidence>
<dbReference type="Proteomes" id="UP000002601">
    <property type="component" value="Chromosome"/>
</dbReference>